<feature type="region of interest" description="Disordered" evidence="1">
    <location>
        <begin position="158"/>
        <end position="195"/>
    </location>
</feature>
<dbReference type="PANTHER" id="PTHR34947:SF2">
    <property type="entry name" value="TRANSMEMBRANE PROTEIN"/>
    <property type="match status" value="1"/>
</dbReference>
<feature type="region of interest" description="Disordered" evidence="1">
    <location>
        <begin position="81"/>
        <end position="106"/>
    </location>
</feature>
<dbReference type="AlphaFoldDB" id="A0A445FQH5"/>
<reference evidence="2 3" key="1">
    <citation type="submission" date="2018-09" db="EMBL/GenBank/DDBJ databases">
        <title>A high-quality reference genome of wild soybean provides a powerful tool to mine soybean genomes.</title>
        <authorList>
            <person name="Xie M."/>
            <person name="Chung C.Y.L."/>
            <person name="Li M.-W."/>
            <person name="Wong F.-L."/>
            <person name="Chan T.-F."/>
            <person name="Lam H.-M."/>
        </authorList>
    </citation>
    <scope>NUCLEOTIDE SEQUENCE [LARGE SCALE GENOMIC DNA]</scope>
    <source>
        <strain evidence="3">cv. W05</strain>
        <tissue evidence="2">Hypocotyl of etiolated seedlings</tissue>
    </source>
</reference>
<proteinExistence type="predicted"/>
<dbReference type="PANTHER" id="PTHR34947">
    <property type="entry name" value="TRANSMEMBRANE PROTEIN"/>
    <property type="match status" value="1"/>
</dbReference>
<evidence type="ECO:0000313" key="3">
    <source>
        <dbReference type="Proteomes" id="UP000289340"/>
    </source>
</evidence>
<dbReference type="Proteomes" id="UP000289340">
    <property type="component" value="Chromosome 18"/>
</dbReference>
<gene>
    <name evidence="2" type="ORF">D0Y65_047821</name>
</gene>
<name>A0A445FQH5_GLYSO</name>
<sequence length="250" mass="28283">MWGSIEGGSLRFSLSPSKSWPLRFCPQTPHESHFDMSNSKLVNMNNPLTIYVTNSYFKIGRVPLKLPSSFIRKALNRRSLSGSSSVAESESSKYVEDGSQSPYSDVEANEAIILVEKEAMEKIHEPHGQKTGTEHAIEIKYSDEEEEGEGEESIGDIILEGEKEEKGNAESVLTEENKKLDGETGQFGAEDEDRESEIDEFLIGESVEEEVVEEPNWVLSTEELNKKFDDFIRKMKEDLRIEAQRQLLMV</sequence>
<protein>
    <submittedName>
        <fullName evidence="2">Uncharacterized protein</fullName>
    </submittedName>
</protein>
<keyword evidence="3" id="KW-1185">Reference proteome</keyword>
<accession>A0A445FQH5</accession>
<dbReference type="EMBL" id="QZWG01000018">
    <property type="protein sequence ID" value="RZB51150.1"/>
    <property type="molecule type" value="Genomic_DNA"/>
</dbReference>
<comment type="caution">
    <text evidence="2">The sequence shown here is derived from an EMBL/GenBank/DDBJ whole genome shotgun (WGS) entry which is preliminary data.</text>
</comment>
<evidence type="ECO:0000256" key="1">
    <source>
        <dbReference type="SAM" id="MobiDB-lite"/>
    </source>
</evidence>
<evidence type="ECO:0000313" key="2">
    <source>
        <dbReference type="EMBL" id="RZB51150.1"/>
    </source>
</evidence>
<organism evidence="2 3">
    <name type="scientific">Glycine soja</name>
    <name type="common">Wild soybean</name>
    <dbReference type="NCBI Taxonomy" id="3848"/>
    <lineage>
        <taxon>Eukaryota</taxon>
        <taxon>Viridiplantae</taxon>
        <taxon>Streptophyta</taxon>
        <taxon>Embryophyta</taxon>
        <taxon>Tracheophyta</taxon>
        <taxon>Spermatophyta</taxon>
        <taxon>Magnoliopsida</taxon>
        <taxon>eudicotyledons</taxon>
        <taxon>Gunneridae</taxon>
        <taxon>Pentapetalae</taxon>
        <taxon>rosids</taxon>
        <taxon>fabids</taxon>
        <taxon>Fabales</taxon>
        <taxon>Fabaceae</taxon>
        <taxon>Papilionoideae</taxon>
        <taxon>50 kb inversion clade</taxon>
        <taxon>NPAAA clade</taxon>
        <taxon>indigoferoid/millettioid clade</taxon>
        <taxon>Phaseoleae</taxon>
        <taxon>Glycine</taxon>
        <taxon>Glycine subgen. Soja</taxon>
    </lineage>
</organism>